<feature type="compositionally biased region" description="Low complexity" evidence="1">
    <location>
        <begin position="13"/>
        <end position="22"/>
    </location>
</feature>
<sequence length="89" mass="9824">MSNIVNKIKDKVSNNSDNSQNNTDSEPTFSIQPHPNPGQEQIGQGLSGNPAAAHHAKGPHVPSQEVRENLEKPLGREELHARQEELNRK</sequence>
<proteinExistence type="predicted"/>
<accession>A0ABR2ZW87</accession>
<keyword evidence="3" id="KW-1185">Reference proteome</keyword>
<feature type="region of interest" description="Disordered" evidence="1">
    <location>
        <begin position="1"/>
        <end position="89"/>
    </location>
</feature>
<evidence type="ECO:0000313" key="2">
    <source>
        <dbReference type="EMBL" id="KAL0064557.1"/>
    </source>
</evidence>
<comment type="caution">
    <text evidence="2">The sequence shown here is derived from an EMBL/GenBank/DDBJ whole genome shotgun (WGS) entry which is preliminary data.</text>
</comment>
<dbReference type="EMBL" id="JBBXMP010000060">
    <property type="protein sequence ID" value="KAL0064557.1"/>
    <property type="molecule type" value="Genomic_DNA"/>
</dbReference>
<protein>
    <submittedName>
        <fullName evidence="2">Uncharacterized protein</fullName>
    </submittedName>
</protein>
<reference evidence="2 3" key="1">
    <citation type="submission" date="2024-05" db="EMBL/GenBank/DDBJ databases">
        <title>A draft genome resource for the thread blight pathogen Marasmius tenuissimus strain MS-2.</title>
        <authorList>
            <person name="Yulfo-Soto G.E."/>
            <person name="Baruah I.K."/>
            <person name="Amoako-Attah I."/>
            <person name="Bukari Y."/>
            <person name="Meinhardt L.W."/>
            <person name="Bailey B.A."/>
            <person name="Cohen S.P."/>
        </authorList>
    </citation>
    <scope>NUCLEOTIDE SEQUENCE [LARGE SCALE GENOMIC DNA]</scope>
    <source>
        <strain evidence="2 3">MS-2</strain>
    </source>
</reference>
<gene>
    <name evidence="2" type="ORF">AAF712_008502</name>
</gene>
<feature type="compositionally biased region" description="Polar residues" evidence="1">
    <location>
        <begin position="23"/>
        <end position="44"/>
    </location>
</feature>
<organism evidence="2 3">
    <name type="scientific">Marasmius tenuissimus</name>
    <dbReference type="NCBI Taxonomy" id="585030"/>
    <lineage>
        <taxon>Eukaryota</taxon>
        <taxon>Fungi</taxon>
        <taxon>Dikarya</taxon>
        <taxon>Basidiomycota</taxon>
        <taxon>Agaricomycotina</taxon>
        <taxon>Agaricomycetes</taxon>
        <taxon>Agaricomycetidae</taxon>
        <taxon>Agaricales</taxon>
        <taxon>Marasmiineae</taxon>
        <taxon>Marasmiaceae</taxon>
        <taxon>Marasmius</taxon>
    </lineage>
</organism>
<evidence type="ECO:0000313" key="3">
    <source>
        <dbReference type="Proteomes" id="UP001437256"/>
    </source>
</evidence>
<name>A0ABR2ZW87_9AGAR</name>
<evidence type="ECO:0000256" key="1">
    <source>
        <dbReference type="SAM" id="MobiDB-lite"/>
    </source>
</evidence>
<feature type="compositionally biased region" description="Basic and acidic residues" evidence="1">
    <location>
        <begin position="65"/>
        <end position="89"/>
    </location>
</feature>
<dbReference type="Proteomes" id="UP001437256">
    <property type="component" value="Unassembled WGS sequence"/>
</dbReference>